<evidence type="ECO:0000256" key="6">
    <source>
        <dbReference type="ARBA" id="ARBA00022563"/>
    </source>
</evidence>
<dbReference type="InterPro" id="IPR022631">
    <property type="entry name" value="ADOMET_SYNTHASE_CS"/>
</dbReference>
<organism evidence="19 20">
    <name type="scientific">Candidatus Phytoplasma phoenicium</name>
    <dbReference type="NCBI Taxonomy" id="198422"/>
    <lineage>
        <taxon>Bacteria</taxon>
        <taxon>Bacillati</taxon>
        <taxon>Mycoplasmatota</taxon>
        <taxon>Mollicutes</taxon>
        <taxon>Acholeplasmatales</taxon>
        <taxon>Acholeplasmataceae</taxon>
        <taxon>Candidatus Phytoplasma</taxon>
        <taxon>16SrIX (Pigeon pea witches'-broom group)</taxon>
    </lineage>
</organism>
<dbReference type="Gene3D" id="3.30.300.10">
    <property type="match status" value="3"/>
</dbReference>
<keyword evidence="8 14" id="KW-0479">Metal-binding</keyword>
<dbReference type="PROSITE" id="PS00376">
    <property type="entry name" value="ADOMET_SYNTHASE_1"/>
    <property type="match status" value="1"/>
</dbReference>
<name>A0A2S8NTN7_9MOLU</name>
<evidence type="ECO:0000256" key="10">
    <source>
        <dbReference type="ARBA" id="ARBA00022840"/>
    </source>
</evidence>
<feature type="domain" description="S-adenosylmethionine synthetase C-terminal" evidence="18">
    <location>
        <begin position="231"/>
        <end position="369"/>
    </location>
</feature>
<comment type="pathway">
    <text evidence="3">Amino-acid biosynthesis; S-adenosyl-L-methionine biosynthesis; S-adenosyl-L-methionine from L-methionine: step 1/1.</text>
</comment>
<evidence type="ECO:0000256" key="5">
    <source>
        <dbReference type="ARBA" id="ARBA00012828"/>
    </source>
</evidence>
<comment type="cofactor">
    <cofactor evidence="2">
        <name>K(+)</name>
        <dbReference type="ChEBI" id="CHEBI:29103"/>
    </cofactor>
</comment>
<dbReference type="EMBL" id="PUUG01000068">
    <property type="protein sequence ID" value="PQP79330.1"/>
    <property type="molecule type" value="Genomic_DNA"/>
</dbReference>
<dbReference type="InterPro" id="IPR022636">
    <property type="entry name" value="S-AdoMet_synthetase_sfam"/>
</dbReference>
<dbReference type="PROSITE" id="PS00377">
    <property type="entry name" value="ADOMET_SYNTHASE_2"/>
    <property type="match status" value="1"/>
</dbReference>
<evidence type="ECO:0000259" key="17">
    <source>
        <dbReference type="Pfam" id="PF02772"/>
    </source>
</evidence>
<dbReference type="FunFam" id="3.30.300.10:FF:000003">
    <property type="entry name" value="S-adenosylmethionine synthase"/>
    <property type="match status" value="1"/>
</dbReference>
<evidence type="ECO:0000256" key="12">
    <source>
        <dbReference type="ARBA" id="ARBA00022958"/>
    </source>
</evidence>
<evidence type="ECO:0000313" key="19">
    <source>
        <dbReference type="EMBL" id="PQP79330.1"/>
    </source>
</evidence>
<dbReference type="GO" id="GO:0005737">
    <property type="term" value="C:cytoplasm"/>
    <property type="evidence" value="ECO:0007669"/>
    <property type="project" value="UniProtKB-SubCell"/>
</dbReference>
<evidence type="ECO:0000256" key="2">
    <source>
        <dbReference type="ARBA" id="ARBA00001958"/>
    </source>
</evidence>
<keyword evidence="9" id="KW-0547">Nucleotide-binding</keyword>
<dbReference type="GO" id="GO:0006556">
    <property type="term" value="P:S-adenosylmethionine biosynthetic process"/>
    <property type="evidence" value="ECO:0007669"/>
    <property type="project" value="UniProtKB-UniRule"/>
</dbReference>
<feature type="domain" description="S-adenosylmethionine synthetase N-terminal" evidence="16">
    <location>
        <begin position="3"/>
        <end position="101"/>
    </location>
</feature>
<dbReference type="Pfam" id="PF02772">
    <property type="entry name" value="S-AdoMet_synt_M"/>
    <property type="match status" value="1"/>
</dbReference>
<dbReference type="PANTHER" id="PTHR11964">
    <property type="entry name" value="S-ADENOSYLMETHIONINE SYNTHETASE"/>
    <property type="match status" value="1"/>
</dbReference>
<evidence type="ECO:0000256" key="8">
    <source>
        <dbReference type="ARBA" id="ARBA00022723"/>
    </source>
</evidence>
<dbReference type="UniPathway" id="UPA00315">
    <property type="reaction ID" value="UER00080"/>
</dbReference>
<gene>
    <name evidence="19" type="ORF">C6B37_02090</name>
</gene>
<dbReference type="EC" id="2.5.1.6" evidence="5 13"/>
<comment type="similarity">
    <text evidence="4 15">Belongs to the AdoMet synthase family.</text>
</comment>
<dbReference type="Pfam" id="PF02773">
    <property type="entry name" value="S-AdoMet_synt_C"/>
    <property type="match status" value="1"/>
</dbReference>
<evidence type="ECO:0000256" key="9">
    <source>
        <dbReference type="ARBA" id="ARBA00022741"/>
    </source>
</evidence>
<evidence type="ECO:0000256" key="4">
    <source>
        <dbReference type="ARBA" id="ARBA00009685"/>
    </source>
</evidence>
<dbReference type="PIRSF" id="PIRSF000497">
    <property type="entry name" value="MAT"/>
    <property type="match status" value="1"/>
</dbReference>
<comment type="subcellular location">
    <subcellularLocation>
        <location evidence="14">Cytoplasm</location>
    </subcellularLocation>
</comment>
<dbReference type="AlphaFoldDB" id="A0A2S8NTN7"/>
<dbReference type="GO" id="GO:0046872">
    <property type="term" value="F:metal ion binding"/>
    <property type="evidence" value="ECO:0007669"/>
    <property type="project" value="UniProtKB-KW"/>
</dbReference>
<keyword evidence="12 14" id="KW-0630">Potassium</keyword>
<dbReference type="InterPro" id="IPR022630">
    <property type="entry name" value="S-AdoMet_synt_C"/>
</dbReference>
<comment type="subunit">
    <text evidence="14">Homotetramer.</text>
</comment>
<dbReference type="GO" id="GO:0006730">
    <property type="term" value="P:one-carbon metabolic process"/>
    <property type="evidence" value="ECO:0007669"/>
    <property type="project" value="UniProtKB-KW"/>
</dbReference>
<keyword evidence="10" id="KW-0067">ATP-binding</keyword>
<keyword evidence="11 14" id="KW-0460">Magnesium</keyword>
<dbReference type="GO" id="GO:0005524">
    <property type="term" value="F:ATP binding"/>
    <property type="evidence" value="ECO:0007669"/>
    <property type="project" value="UniProtKB-KW"/>
</dbReference>
<keyword evidence="20" id="KW-1185">Reference proteome</keyword>
<comment type="cofactor">
    <cofactor evidence="1">
        <name>Mg(2+)</name>
        <dbReference type="ChEBI" id="CHEBI:18420"/>
    </cofactor>
</comment>
<dbReference type="GO" id="GO:0004478">
    <property type="term" value="F:methionine adenosyltransferase activity"/>
    <property type="evidence" value="ECO:0007669"/>
    <property type="project" value="UniProtKB-UniRule"/>
</dbReference>
<evidence type="ECO:0000259" key="18">
    <source>
        <dbReference type="Pfam" id="PF02773"/>
    </source>
</evidence>
<dbReference type="InterPro" id="IPR002133">
    <property type="entry name" value="S-AdoMet_synthetase"/>
</dbReference>
<evidence type="ECO:0000259" key="16">
    <source>
        <dbReference type="Pfam" id="PF00438"/>
    </source>
</evidence>
<evidence type="ECO:0000256" key="14">
    <source>
        <dbReference type="RuleBase" id="RU000542"/>
    </source>
</evidence>
<dbReference type="InterPro" id="IPR022628">
    <property type="entry name" value="S-AdoMet_synt_N"/>
</dbReference>
<proteinExistence type="inferred from homology"/>
<evidence type="ECO:0000256" key="15">
    <source>
        <dbReference type="RuleBase" id="RU004462"/>
    </source>
</evidence>
<evidence type="ECO:0000256" key="3">
    <source>
        <dbReference type="ARBA" id="ARBA00005224"/>
    </source>
</evidence>
<dbReference type="Proteomes" id="UP000238672">
    <property type="component" value="Unassembled WGS sequence"/>
</dbReference>
<reference evidence="19 20" key="1">
    <citation type="submission" date="2018-02" db="EMBL/GenBank/DDBJ databases">
        <title>Metagenomics reveals mixed infection of spiroplasma and phytoplasma in chicory.</title>
        <authorList>
            <person name="Polano C."/>
            <person name="Moruzzi S."/>
            <person name="Ermacora P."/>
            <person name="Ferrini F."/>
            <person name="Martini M."/>
            <person name="Firrao G."/>
        </authorList>
    </citation>
    <scope>NUCLEOTIDE SEQUENCE [LARGE SCALE GENOMIC DNA]</scope>
    <source>
        <strain evidence="19 20">ChiP</strain>
    </source>
</reference>
<evidence type="ECO:0000256" key="11">
    <source>
        <dbReference type="ARBA" id="ARBA00022842"/>
    </source>
</evidence>
<evidence type="ECO:0000313" key="20">
    <source>
        <dbReference type="Proteomes" id="UP000238672"/>
    </source>
</evidence>
<dbReference type="InterPro" id="IPR022629">
    <property type="entry name" value="S-AdoMet_synt_central"/>
</dbReference>
<protein>
    <recommendedName>
        <fullName evidence="5 13">Methionine adenosyltransferase</fullName>
        <ecNumber evidence="5 13">2.5.1.6</ecNumber>
    </recommendedName>
</protein>
<evidence type="ECO:0000256" key="1">
    <source>
        <dbReference type="ARBA" id="ARBA00001946"/>
    </source>
</evidence>
<feature type="domain" description="S-adenosylmethionine synthetase central" evidence="17">
    <location>
        <begin position="111"/>
        <end position="228"/>
    </location>
</feature>
<keyword evidence="6" id="KW-0554">One-carbon metabolism</keyword>
<keyword evidence="7 19" id="KW-0808">Transferase</keyword>
<comment type="caution">
    <text evidence="19">The sequence shown here is derived from an EMBL/GenBank/DDBJ whole genome shotgun (WGS) entry which is preliminary data.</text>
</comment>
<evidence type="ECO:0000256" key="13">
    <source>
        <dbReference type="NCBIfam" id="TIGR01034"/>
    </source>
</evidence>
<dbReference type="NCBIfam" id="TIGR01034">
    <property type="entry name" value="metK"/>
    <property type="match status" value="1"/>
</dbReference>
<sequence length="381" mass="42407">MKQFSSEAVTKGHPDKVADQISDAILDAYLSQDSTAKVAIETVVTKQKVIVLGEIKTSKELSSSIIEKIIRKTIQKIGYDEPEEGFDYNSVSIINLIHEQSIEISQAVENKGAGDQGMMFGYATDETLVYLPLNFVLARQLARKLTETRMNKILSFLRPDGKTQVTITYDEQNQPLYIDSIVISCQHSKNISLEELKKQIIKNIINPIIPKNLINSRTQFYINPSGSFVQGGPSVDTGLTGRKIIQDSYGSEVRHGGGCFSGKDASKVDRSGAYMARYLSKNIVASGICTKCEIQISYGIGLTQPLGIYLNTFQTNKIPEELIISTIKKNFDLSPQGVIKFLNLTKPIFTITASEGHFGREDNLFSWEKIDQKNLFAKLMK</sequence>
<dbReference type="Pfam" id="PF00438">
    <property type="entry name" value="S-AdoMet_synt_N"/>
    <property type="match status" value="1"/>
</dbReference>
<accession>A0A2S8NTN7</accession>
<evidence type="ECO:0000256" key="7">
    <source>
        <dbReference type="ARBA" id="ARBA00022679"/>
    </source>
</evidence>
<dbReference type="CDD" id="cd18079">
    <property type="entry name" value="S-AdoMet_synt"/>
    <property type="match status" value="1"/>
</dbReference>
<dbReference type="SUPFAM" id="SSF55973">
    <property type="entry name" value="S-adenosylmethionine synthetase"/>
    <property type="match status" value="3"/>
</dbReference>